<keyword evidence="4" id="KW-0411">Iron-sulfur</keyword>
<protein>
    <submittedName>
        <fullName evidence="6">4Fe-4S double cluster binding domain-containing protein</fullName>
    </submittedName>
</protein>
<evidence type="ECO:0000259" key="5">
    <source>
        <dbReference type="PROSITE" id="PS51379"/>
    </source>
</evidence>
<dbReference type="InterPro" id="IPR004453">
    <property type="entry name" value="QueG"/>
</dbReference>
<evidence type="ECO:0000256" key="1">
    <source>
        <dbReference type="ARBA" id="ARBA00022485"/>
    </source>
</evidence>
<dbReference type="Gene3D" id="3.30.70.20">
    <property type="match status" value="1"/>
</dbReference>
<dbReference type="Proteomes" id="UP001564657">
    <property type="component" value="Unassembled WGS sequence"/>
</dbReference>
<dbReference type="PANTHER" id="PTHR30002:SF4">
    <property type="entry name" value="EPOXYQUEUOSINE REDUCTASE"/>
    <property type="match status" value="1"/>
</dbReference>
<evidence type="ECO:0000256" key="4">
    <source>
        <dbReference type="ARBA" id="ARBA00023014"/>
    </source>
</evidence>
<evidence type="ECO:0000313" key="6">
    <source>
        <dbReference type="EMBL" id="MEY8001490.1"/>
    </source>
</evidence>
<organism evidence="6 7">
    <name type="scientific">Clostridium moutaii</name>
    <dbReference type="NCBI Taxonomy" id="3240932"/>
    <lineage>
        <taxon>Bacteria</taxon>
        <taxon>Bacillati</taxon>
        <taxon>Bacillota</taxon>
        <taxon>Clostridia</taxon>
        <taxon>Eubacteriales</taxon>
        <taxon>Clostridiaceae</taxon>
        <taxon>Clostridium</taxon>
    </lineage>
</organism>
<dbReference type="PANTHER" id="PTHR30002">
    <property type="entry name" value="EPOXYQUEUOSINE REDUCTASE"/>
    <property type="match status" value="1"/>
</dbReference>
<evidence type="ECO:0000256" key="3">
    <source>
        <dbReference type="ARBA" id="ARBA00023004"/>
    </source>
</evidence>
<evidence type="ECO:0000313" key="7">
    <source>
        <dbReference type="Proteomes" id="UP001564657"/>
    </source>
</evidence>
<gene>
    <name evidence="6" type="ORF">AB8U03_15015</name>
</gene>
<proteinExistence type="predicted"/>
<accession>A0ABV4BRV7</accession>
<dbReference type="Pfam" id="PF13484">
    <property type="entry name" value="Fer4_16"/>
    <property type="match status" value="1"/>
</dbReference>
<keyword evidence="7" id="KW-1185">Reference proteome</keyword>
<dbReference type="PROSITE" id="PS51379">
    <property type="entry name" value="4FE4S_FER_2"/>
    <property type="match status" value="1"/>
</dbReference>
<dbReference type="RefSeq" id="WP_369705385.1">
    <property type="nucleotide sequence ID" value="NZ_JBGEWD010000019.1"/>
</dbReference>
<dbReference type="InterPro" id="IPR017896">
    <property type="entry name" value="4Fe4S_Fe-S-bd"/>
</dbReference>
<keyword evidence="3" id="KW-0408">Iron</keyword>
<dbReference type="PROSITE" id="PS00198">
    <property type="entry name" value="4FE4S_FER_1"/>
    <property type="match status" value="1"/>
</dbReference>
<dbReference type="InterPro" id="IPR017900">
    <property type="entry name" value="4Fe4S_Fe_S_CS"/>
</dbReference>
<dbReference type="SUPFAM" id="SSF54862">
    <property type="entry name" value="4Fe-4S ferredoxins"/>
    <property type="match status" value="1"/>
</dbReference>
<evidence type="ECO:0000256" key="2">
    <source>
        <dbReference type="ARBA" id="ARBA00022723"/>
    </source>
</evidence>
<feature type="domain" description="4Fe-4S ferredoxin-type" evidence="5">
    <location>
        <begin position="181"/>
        <end position="210"/>
    </location>
</feature>
<name>A0ABV4BRV7_9CLOT</name>
<keyword evidence="2" id="KW-0479">Metal-binding</keyword>
<reference evidence="6 7" key="1">
    <citation type="submission" date="2024-08" db="EMBL/GenBank/DDBJ databases">
        <title>Clostridium lapicellarii sp. nov., and Clostridium renhuaiense sp. nov., two species isolated from the mud in a fermentation cellar used for producing sauce-flavour Chinese liquors.</title>
        <authorList>
            <person name="Yang F."/>
            <person name="Wang H."/>
            <person name="Chen L.Q."/>
            <person name="Zhou N."/>
            <person name="Lu J.J."/>
            <person name="Pu X.X."/>
            <person name="Wan B."/>
            <person name="Wang L."/>
            <person name="Liu S.J."/>
        </authorList>
    </citation>
    <scope>NUCLEOTIDE SEQUENCE [LARGE SCALE GENOMIC DNA]</scope>
    <source>
        <strain evidence="6 7">MT-5</strain>
    </source>
</reference>
<dbReference type="EMBL" id="JBGEWD010000019">
    <property type="protein sequence ID" value="MEY8001490.1"/>
    <property type="molecule type" value="Genomic_DNA"/>
</dbReference>
<comment type="caution">
    <text evidence="6">The sequence shown here is derived from an EMBL/GenBank/DDBJ whole genome shotgun (WGS) entry which is preliminary data.</text>
</comment>
<sequence>MGRVTDNFIKHIESYGFKARIVSIEHIKEIQSDMENTRRIHRDIDNYIGKYIDKFNYGIWENSLKAKSIIIIAIPQPIVRIHFTFGMKRCAAIMPPMYLLNTSNELEKKQKKIIEVTSIIEKILSNENFKAIKTNLPCKLLAARSGLGVYGRNNICYIDNESSFYWIGVYMSDMPCKDDSWQKNSIMNACRNCSLCLKNCPRGAIADDRFIIHANKCITLYNECEGDFPKWMDSNCHNSIIGCMKCQMICPVNKNYIRNIEDLAEFDNDETKMILVKTPLSELPETTYKKLKSINFIEDYNLLARNLKALISSRLL</sequence>
<keyword evidence="1" id="KW-0004">4Fe-4S</keyword>